<evidence type="ECO:0000256" key="5">
    <source>
        <dbReference type="SAM" id="SignalP"/>
    </source>
</evidence>
<dbReference type="FunFam" id="1.10.287.3980:FF:000001">
    <property type="entry name" value="Mitochondrial ribosomal protein L34"/>
    <property type="match status" value="1"/>
</dbReference>
<dbReference type="InterPro" id="IPR000271">
    <property type="entry name" value="Ribosomal_bL34"/>
</dbReference>
<dbReference type="HAMAP" id="MF_00391">
    <property type="entry name" value="Ribosomal_bL34"/>
    <property type="match status" value="1"/>
</dbReference>
<gene>
    <name evidence="6" type="ORF">Rsub_11850</name>
</gene>
<comment type="similarity">
    <text evidence="1">Belongs to the bacterial ribosomal protein bL34 family.</text>
</comment>
<evidence type="ECO:0000313" key="7">
    <source>
        <dbReference type="Proteomes" id="UP000247498"/>
    </source>
</evidence>
<dbReference type="EMBL" id="BDRX01000144">
    <property type="protein sequence ID" value="GBF99079.1"/>
    <property type="molecule type" value="Genomic_DNA"/>
</dbReference>
<keyword evidence="5" id="KW-0732">Signal</keyword>
<feature type="signal peptide" evidence="5">
    <location>
        <begin position="1"/>
        <end position="23"/>
    </location>
</feature>
<keyword evidence="3" id="KW-0687">Ribonucleoprotein</keyword>
<dbReference type="GO" id="GO:0005840">
    <property type="term" value="C:ribosome"/>
    <property type="evidence" value="ECO:0007669"/>
    <property type="project" value="UniProtKB-KW"/>
</dbReference>
<comment type="caution">
    <text evidence="6">The sequence shown here is derived from an EMBL/GenBank/DDBJ whole genome shotgun (WGS) entry which is preliminary data.</text>
</comment>
<dbReference type="GO" id="GO:0006412">
    <property type="term" value="P:translation"/>
    <property type="evidence" value="ECO:0007669"/>
    <property type="project" value="InterPro"/>
</dbReference>
<name>A0A2V0PHM1_9CHLO</name>
<evidence type="ECO:0000256" key="4">
    <source>
        <dbReference type="ARBA" id="ARBA00035274"/>
    </source>
</evidence>
<dbReference type="Gene3D" id="1.10.287.3980">
    <property type="match status" value="1"/>
</dbReference>
<organism evidence="6 7">
    <name type="scientific">Raphidocelis subcapitata</name>
    <dbReference type="NCBI Taxonomy" id="307507"/>
    <lineage>
        <taxon>Eukaryota</taxon>
        <taxon>Viridiplantae</taxon>
        <taxon>Chlorophyta</taxon>
        <taxon>core chlorophytes</taxon>
        <taxon>Chlorophyceae</taxon>
        <taxon>CS clade</taxon>
        <taxon>Sphaeropleales</taxon>
        <taxon>Selenastraceae</taxon>
        <taxon>Raphidocelis</taxon>
    </lineage>
</organism>
<dbReference type="OrthoDB" id="431691at2759"/>
<reference evidence="6 7" key="1">
    <citation type="journal article" date="2018" name="Sci. Rep.">
        <title>Raphidocelis subcapitata (=Pseudokirchneriella subcapitata) provides an insight into genome evolution and environmental adaptations in the Sphaeropleales.</title>
        <authorList>
            <person name="Suzuki S."/>
            <person name="Yamaguchi H."/>
            <person name="Nakajima N."/>
            <person name="Kawachi M."/>
        </authorList>
    </citation>
    <scope>NUCLEOTIDE SEQUENCE [LARGE SCALE GENOMIC DNA]</scope>
    <source>
        <strain evidence="6 7">NIES-35</strain>
    </source>
</reference>
<evidence type="ECO:0000256" key="2">
    <source>
        <dbReference type="ARBA" id="ARBA00022980"/>
    </source>
</evidence>
<keyword evidence="2" id="KW-0689">Ribosomal protein</keyword>
<evidence type="ECO:0000256" key="3">
    <source>
        <dbReference type="ARBA" id="ARBA00023274"/>
    </source>
</evidence>
<protein>
    <recommendedName>
        <fullName evidence="4">Large ribosomal subunit protein bL34m</fullName>
    </recommendedName>
</protein>
<dbReference type="GO" id="GO:1990904">
    <property type="term" value="C:ribonucleoprotein complex"/>
    <property type="evidence" value="ECO:0007669"/>
    <property type="project" value="UniProtKB-KW"/>
</dbReference>
<dbReference type="InParanoid" id="A0A2V0PHM1"/>
<accession>A0A2V0PHM1</accession>
<dbReference type="GO" id="GO:0003735">
    <property type="term" value="F:structural constituent of ribosome"/>
    <property type="evidence" value="ECO:0007669"/>
    <property type="project" value="InterPro"/>
</dbReference>
<feature type="chain" id="PRO_5016069914" description="Large ribosomal subunit protein bL34m" evidence="5">
    <location>
        <begin position="24"/>
        <end position="206"/>
    </location>
</feature>
<dbReference type="AlphaFoldDB" id="A0A2V0PHM1"/>
<dbReference type="PANTHER" id="PTHR14503:SF4">
    <property type="entry name" value="LARGE RIBOSOMAL SUBUNIT PROTEIN BL34M"/>
    <property type="match status" value="1"/>
</dbReference>
<dbReference type="STRING" id="307507.A0A2V0PHM1"/>
<dbReference type="Proteomes" id="UP000247498">
    <property type="component" value="Unassembled WGS sequence"/>
</dbReference>
<evidence type="ECO:0000256" key="1">
    <source>
        <dbReference type="ARBA" id="ARBA00010111"/>
    </source>
</evidence>
<dbReference type="PANTHER" id="PTHR14503">
    <property type="entry name" value="MITOCHONDRIAL RIBOSOMAL PROTEIN 34 FAMILY MEMBER"/>
    <property type="match status" value="1"/>
</dbReference>
<sequence length="206" mass="21077">MQPLRQCRQLLLSSLVACGGGQGQQQGAWAWRAGAAAAGRDGGAAATAAAPAGVPASDWEGLGCSGGGGTVPSASRLQAAQLWSQPGARTPAAPWPAQLLQRRADPGSACLQALQQPAQQPLPPQPYITALGIPIALPGAAESDTGTGDGGGAGGAPSPLLCIKRTWQPNVRKRKKTHGFLVRIASKSGRRVLGRRLHKGRRRLAV</sequence>
<dbReference type="NCBIfam" id="TIGR01030">
    <property type="entry name" value="rpmH_bact"/>
    <property type="match status" value="1"/>
</dbReference>
<proteinExistence type="inferred from homology"/>
<evidence type="ECO:0000313" key="6">
    <source>
        <dbReference type="EMBL" id="GBF99079.1"/>
    </source>
</evidence>
<dbReference type="InterPro" id="IPR020939">
    <property type="entry name" value="Ribosomal_bL34_CS"/>
</dbReference>
<keyword evidence="7" id="KW-1185">Reference proteome</keyword>
<dbReference type="Pfam" id="PF00468">
    <property type="entry name" value="Ribosomal_L34"/>
    <property type="match status" value="1"/>
</dbReference>
<dbReference type="PROSITE" id="PS00784">
    <property type="entry name" value="RIBOSOMAL_L34"/>
    <property type="match status" value="1"/>
</dbReference>